<dbReference type="OrthoDB" id="9795226at2"/>
<dbReference type="eggNOG" id="COG2967">
    <property type="taxonomic scope" value="Bacteria"/>
</dbReference>
<dbReference type="PANTHER" id="PTHR47191:SF2">
    <property type="entry name" value="OS05G0170800 PROTEIN"/>
    <property type="match status" value="1"/>
</dbReference>
<reference evidence="4 5" key="1">
    <citation type="submission" date="2013-06" db="EMBL/GenBank/DDBJ databases">
        <title>Draft genome sequence of Thauera terpenica.</title>
        <authorList>
            <person name="Liu B."/>
            <person name="Frostegard A.H."/>
            <person name="Shapleigh J.P."/>
        </authorList>
    </citation>
    <scope>NUCLEOTIDE SEQUENCE [LARGE SCALE GENOMIC DNA]</scope>
    <source>
        <strain evidence="4 5">58Eu</strain>
    </source>
</reference>
<dbReference type="Pfam" id="PF04379">
    <property type="entry name" value="DUF525"/>
    <property type="match status" value="1"/>
</dbReference>
<dbReference type="NCBIfam" id="NF003967">
    <property type="entry name" value="PRK05461.1"/>
    <property type="match status" value="1"/>
</dbReference>
<name>T0AQY9_9RHOO</name>
<dbReference type="PATRIC" id="fig|1348657.5.peg.2212"/>
<keyword evidence="5" id="KW-1185">Reference proteome</keyword>
<dbReference type="PROSITE" id="PS51087">
    <property type="entry name" value="APAG"/>
    <property type="match status" value="1"/>
</dbReference>
<dbReference type="STRING" id="1348657.M622_03670"/>
<evidence type="ECO:0000313" key="5">
    <source>
        <dbReference type="Proteomes" id="UP000015455"/>
    </source>
</evidence>
<dbReference type="InterPro" id="IPR007474">
    <property type="entry name" value="ApaG_domain"/>
</dbReference>
<evidence type="ECO:0000313" key="4">
    <source>
        <dbReference type="EMBL" id="EPZ15234.1"/>
    </source>
</evidence>
<dbReference type="HAMAP" id="MF_00791">
    <property type="entry name" value="ApaG"/>
    <property type="match status" value="1"/>
</dbReference>
<evidence type="ECO:0000259" key="3">
    <source>
        <dbReference type="PROSITE" id="PS51087"/>
    </source>
</evidence>
<dbReference type="EMBL" id="ATJV01000059">
    <property type="protein sequence ID" value="EPZ15234.1"/>
    <property type="molecule type" value="Genomic_DNA"/>
</dbReference>
<dbReference type="InterPro" id="IPR023065">
    <property type="entry name" value="Uncharacterised_ApaG"/>
</dbReference>
<evidence type="ECO:0000256" key="1">
    <source>
        <dbReference type="ARBA" id="ARBA00017693"/>
    </source>
</evidence>
<accession>T0AQY9</accession>
<organism evidence="4 5">
    <name type="scientific">Thauera terpenica 58Eu</name>
    <dbReference type="NCBI Taxonomy" id="1348657"/>
    <lineage>
        <taxon>Bacteria</taxon>
        <taxon>Pseudomonadati</taxon>
        <taxon>Pseudomonadota</taxon>
        <taxon>Betaproteobacteria</taxon>
        <taxon>Rhodocyclales</taxon>
        <taxon>Zoogloeaceae</taxon>
        <taxon>Thauera</taxon>
    </lineage>
</organism>
<protein>
    <recommendedName>
        <fullName evidence="1 2">Protein ApaG</fullName>
    </recommendedName>
</protein>
<dbReference type="PANTHER" id="PTHR47191">
    <property type="entry name" value="OS05G0170800 PROTEIN"/>
    <property type="match status" value="1"/>
</dbReference>
<dbReference type="InterPro" id="IPR036767">
    <property type="entry name" value="ApaG_sf"/>
</dbReference>
<comment type="caution">
    <text evidence="4">The sequence shown here is derived from an EMBL/GenBank/DDBJ whole genome shotgun (WGS) entry which is preliminary data.</text>
</comment>
<dbReference type="SUPFAM" id="SSF110069">
    <property type="entry name" value="ApaG-like"/>
    <property type="match status" value="1"/>
</dbReference>
<sequence>MNTPEAPTTPYCIEVSAKAEYVASQSRPEDEHYVFAYHITIRNTGSEPAQLISRHWVITDGNGKMQEVHGQGVIGEQPLLAPGESFRYTSGCVMETPVGTMHGSYQMLARDGHRFNANIAPFMLAMPRILH</sequence>
<dbReference type="Proteomes" id="UP000015455">
    <property type="component" value="Unassembled WGS sequence"/>
</dbReference>
<dbReference type="InterPro" id="IPR050718">
    <property type="entry name" value="ApaG-like"/>
</dbReference>
<dbReference type="Gene3D" id="2.60.40.1470">
    <property type="entry name" value="ApaG domain"/>
    <property type="match status" value="1"/>
</dbReference>
<dbReference type="AlphaFoldDB" id="T0AQY9"/>
<feature type="domain" description="ApaG" evidence="3">
    <location>
        <begin position="7"/>
        <end position="131"/>
    </location>
</feature>
<dbReference type="RefSeq" id="WP_021249627.1">
    <property type="nucleotide sequence ID" value="NZ_ATJV01000059.1"/>
</dbReference>
<evidence type="ECO:0000256" key="2">
    <source>
        <dbReference type="HAMAP-Rule" id="MF_00791"/>
    </source>
</evidence>
<proteinExistence type="inferred from homology"/>
<gene>
    <name evidence="2" type="primary">apaG</name>
    <name evidence="4" type="ORF">M622_03670</name>
</gene>